<evidence type="ECO:0000256" key="3">
    <source>
        <dbReference type="ARBA" id="ARBA00022692"/>
    </source>
</evidence>
<dbReference type="InterPro" id="IPR013099">
    <property type="entry name" value="K_chnl_dom"/>
</dbReference>
<proteinExistence type="predicted"/>
<dbReference type="Gene3D" id="3.40.50.300">
    <property type="entry name" value="P-loop containing nucleotide triphosphate hydrolases"/>
    <property type="match status" value="1"/>
</dbReference>
<evidence type="ECO:0000256" key="1">
    <source>
        <dbReference type="ARBA" id="ARBA00004141"/>
    </source>
</evidence>
<dbReference type="Gene3D" id="1.10.287.70">
    <property type="match status" value="1"/>
</dbReference>
<evidence type="ECO:0000259" key="11">
    <source>
        <dbReference type="Pfam" id="PF00176"/>
    </source>
</evidence>
<feature type="transmembrane region" description="Helical" evidence="9">
    <location>
        <begin position="657"/>
        <end position="676"/>
    </location>
</feature>
<evidence type="ECO:0000313" key="13">
    <source>
        <dbReference type="Proteomes" id="UP000887575"/>
    </source>
</evidence>
<dbReference type="GO" id="GO:0030322">
    <property type="term" value="P:stabilization of membrane potential"/>
    <property type="evidence" value="ECO:0007669"/>
    <property type="project" value="TreeGrafter"/>
</dbReference>
<feature type="transmembrane region" description="Helical" evidence="9">
    <location>
        <begin position="568"/>
        <end position="585"/>
    </location>
</feature>
<evidence type="ECO:0000256" key="5">
    <source>
        <dbReference type="ARBA" id="ARBA00023065"/>
    </source>
</evidence>
<feature type="domain" description="Peptidase A1" evidence="10">
    <location>
        <begin position="221"/>
        <end position="362"/>
    </location>
</feature>
<dbReference type="Pfam" id="PF07885">
    <property type="entry name" value="Ion_trans_2"/>
    <property type="match status" value="1"/>
</dbReference>
<evidence type="ECO:0000256" key="6">
    <source>
        <dbReference type="ARBA" id="ARBA00023136"/>
    </source>
</evidence>
<feature type="region of interest" description="Disordered" evidence="8">
    <location>
        <begin position="392"/>
        <end position="420"/>
    </location>
</feature>
<dbReference type="SUPFAM" id="SSF50630">
    <property type="entry name" value="Acid proteases"/>
    <property type="match status" value="1"/>
</dbReference>
<dbReference type="Pfam" id="PF00176">
    <property type="entry name" value="SNF2-rel_dom"/>
    <property type="match status" value="1"/>
</dbReference>
<dbReference type="GO" id="GO:0022841">
    <property type="term" value="F:potassium ion leak channel activity"/>
    <property type="evidence" value="ECO:0007669"/>
    <property type="project" value="TreeGrafter"/>
</dbReference>
<name>A0AAF3FMI8_9BILA</name>
<feature type="domain" description="Potassium channel" evidence="12">
    <location>
        <begin position="522"/>
        <end position="592"/>
    </location>
</feature>
<reference evidence="14" key="1">
    <citation type="submission" date="2024-02" db="UniProtKB">
        <authorList>
            <consortium name="WormBaseParasite"/>
        </authorList>
    </citation>
    <scope>IDENTIFICATION</scope>
</reference>
<dbReference type="Proteomes" id="UP000887575">
    <property type="component" value="Unassembled WGS sequence"/>
</dbReference>
<evidence type="ECO:0000313" key="14">
    <source>
        <dbReference type="WBParaSite" id="MBELARI_LOCUS8213"/>
    </source>
</evidence>
<keyword evidence="7" id="KW-0407">Ion channel</keyword>
<dbReference type="InterPro" id="IPR033121">
    <property type="entry name" value="PEPTIDASE_A1"/>
</dbReference>
<evidence type="ECO:0000256" key="4">
    <source>
        <dbReference type="ARBA" id="ARBA00022989"/>
    </source>
</evidence>
<accession>A0AAF3FMI8</accession>
<dbReference type="InterPro" id="IPR000330">
    <property type="entry name" value="SNF2_N"/>
</dbReference>
<keyword evidence="2" id="KW-0813">Transport</keyword>
<keyword evidence="5" id="KW-0406">Ion transport</keyword>
<comment type="subcellular location">
    <subcellularLocation>
        <location evidence="1">Membrane</location>
        <topology evidence="1">Multi-pass membrane protein</topology>
    </subcellularLocation>
</comment>
<feature type="domain" description="SNF2 N-terminal" evidence="11">
    <location>
        <begin position="24"/>
        <end position="88"/>
    </location>
</feature>
<dbReference type="InterPro" id="IPR021109">
    <property type="entry name" value="Peptidase_aspartic_dom_sf"/>
</dbReference>
<keyword evidence="4 9" id="KW-1133">Transmembrane helix</keyword>
<feature type="transmembrane region" description="Helical" evidence="9">
    <location>
        <begin position="538"/>
        <end position="556"/>
    </location>
</feature>
<dbReference type="InterPro" id="IPR003280">
    <property type="entry name" value="2pore_dom_K_chnl"/>
</dbReference>
<evidence type="ECO:0008006" key="15">
    <source>
        <dbReference type="Google" id="ProtNLM"/>
    </source>
</evidence>
<evidence type="ECO:0000256" key="7">
    <source>
        <dbReference type="ARBA" id="ARBA00023303"/>
    </source>
</evidence>
<organism evidence="13 14">
    <name type="scientific">Mesorhabditis belari</name>
    <dbReference type="NCBI Taxonomy" id="2138241"/>
    <lineage>
        <taxon>Eukaryota</taxon>
        <taxon>Metazoa</taxon>
        <taxon>Ecdysozoa</taxon>
        <taxon>Nematoda</taxon>
        <taxon>Chromadorea</taxon>
        <taxon>Rhabditida</taxon>
        <taxon>Rhabditina</taxon>
        <taxon>Rhabditomorpha</taxon>
        <taxon>Rhabditoidea</taxon>
        <taxon>Rhabditidae</taxon>
        <taxon>Mesorhabditinae</taxon>
        <taxon>Mesorhabditis</taxon>
    </lineage>
</organism>
<dbReference type="Pfam" id="PF00026">
    <property type="entry name" value="Asp"/>
    <property type="match status" value="1"/>
</dbReference>
<evidence type="ECO:0000256" key="2">
    <source>
        <dbReference type="ARBA" id="ARBA00022448"/>
    </source>
</evidence>
<evidence type="ECO:0000256" key="8">
    <source>
        <dbReference type="SAM" id="MobiDB-lite"/>
    </source>
</evidence>
<dbReference type="AlphaFoldDB" id="A0AAF3FMI8"/>
<dbReference type="PANTHER" id="PTHR11003">
    <property type="entry name" value="POTASSIUM CHANNEL, SUBFAMILY K"/>
    <property type="match status" value="1"/>
</dbReference>
<dbReference type="GO" id="GO:0005524">
    <property type="term" value="F:ATP binding"/>
    <property type="evidence" value="ECO:0007669"/>
    <property type="project" value="InterPro"/>
</dbReference>
<keyword evidence="3 9" id="KW-0812">Transmembrane</keyword>
<keyword evidence="6 9" id="KW-0472">Membrane</keyword>
<feature type="transmembrane region" description="Helical" evidence="9">
    <location>
        <begin position="688"/>
        <end position="708"/>
    </location>
</feature>
<evidence type="ECO:0000259" key="12">
    <source>
        <dbReference type="Pfam" id="PF07885"/>
    </source>
</evidence>
<sequence length="818" mass="93084">MAQLLSHFKPQKGSAIEGTQALYQQDRIEQAKAILELYILRRLKHQVLNQLPKKTEEVATINMEAEQADIYDYQLEETRRTLATTGQQIHNVTEFVLPSIIQKGSYNKRFWGQVLSLQLRRNEPLGGGSIPEKDHQVHDDRVQYVWHLRRLHYHDLLTPRACSFSILRWIVSTRVFPICKTIVEVVTSFIPPPFISPGLDYCLRGHLFITQDFREAIVYTTPIYNATRDPAIIVKIGSPTQTVYCNYLDVDYYGMIIIDGYNPSKSITAKNISVTSDQEFTIFRAKVGNKTINQAGYGALYLTDGTHNAPTAVLQALVAAGNLSWCPVHQQYCFPCSQTAKMPSLTFYIEGDPVELQWYDYMGHQPPLTADSSISGEQSNVFEKAFAKAVEEKRREQSQEMTEADSMQRSVSTAKPPRPTRPPRKYGFLFLYRLLCTRHLTICILMMACSLGGGYLFWLTEGPAEEQAMESSFASVEAKNMELSAKFVEIMKNNESAFRNASDIQDYIKNSYKSMLKEEALWTGSSFYKEQGADFMTWNFWSATFYASNIYMTVGYGSIQGFTSLTKVLTIIFGFISIPFSFVVIRDLSQWILVGCTKCYARFLINWRKDHGILTEPDEDISLPYKLTLVIWVVNWLAVSFLTWIYDSHNYEVDSGISYYGSMYFTYITLTSIGMSDEMPKNVTTSPLIAFWNVIGLPIYKMGFRILYIAMENGILGTLSVFKHKLAHLDGITDLDTAALEKYAPQKTSQQQQQQDVQHFAALNAEEEKDQIQEMVNNFTVRSIATFMKSHADAYGGGYGRVKVTRASMVGRGESRDE</sequence>
<feature type="compositionally biased region" description="Polar residues" evidence="8">
    <location>
        <begin position="399"/>
        <end position="413"/>
    </location>
</feature>
<dbReference type="GO" id="GO:0005886">
    <property type="term" value="C:plasma membrane"/>
    <property type="evidence" value="ECO:0007669"/>
    <property type="project" value="TreeGrafter"/>
</dbReference>
<dbReference type="WBParaSite" id="MBELARI_LOCUS8213">
    <property type="protein sequence ID" value="MBELARI_LOCUS8213"/>
    <property type="gene ID" value="MBELARI_LOCUS8213"/>
</dbReference>
<dbReference type="Gene3D" id="3.40.50.10810">
    <property type="entry name" value="Tandem AAA-ATPase domain"/>
    <property type="match status" value="1"/>
</dbReference>
<dbReference type="SUPFAM" id="SSF81324">
    <property type="entry name" value="Voltage-gated potassium channels"/>
    <property type="match status" value="2"/>
</dbReference>
<feature type="transmembrane region" description="Helical" evidence="9">
    <location>
        <begin position="627"/>
        <end position="645"/>
    </location>
</feature>
<dbReference type="InterPro" id="IPR027417">
    <property type="entry name" value="P-loop_NTPase"/>
</dbReference>
<dbReference type="PANTHER" id="PTHR11003:SF269">
    <property type="entry name" value="POTASSIUM CHANNEL DOMAIN-CONTAINING PROTEIN"/>
    <property type="match status" value="1"/>
</dbReference>
<protein>
    <recommendedName>
        <fullName evidence="15">Ion channel</fullName>
    </recommendedName>
</protein>
<feature type="transmembrane region" description="Helical" evidence="9">
    <location>
        <begin position="440"/>
        <end position="459"/>
    </location>
</feature>
<evidence type="ECO:0000256" key="9">
    <source>
        <dbReference type="SAM" id="Phobius"/>
    </source>
</evidence>
<keyword evidence="13" id="KW-1185">Reference proteome</keyword>
<dbReference type="Gene3D" id="2.40.70.10">
    <property type="entry name" value="Acid Proteases"/>
    <property type="match status" value="1"/>
</dbReference>
<evidence type="ECO:0000259" key="10">
    <source>
        <dbReference type="Pfam" id="PF00026"/>
    </source>
</evidence>
<dbReference type="GO" id="GO:0015271">
    <property type="term" value="F:outward rectifier potassium channel activity"/>
    <property type="evidence" value="ECO:0007669"/>
    <property type="project" value="TreeGrafter"/>
</dbReference>
<dbReference type="InterPro" id="IPR038718">
    <property type="entry name" value="SNF2-like_sf"/>
</dbReference>